<keyword evidence="3" id="KW-1185">Reference proteome</keyword>
<reference evidence="2 3" key="1">
    <citation type="submission" date="2020-04" db="EMBL/GenBank/DDBJ databases">
        <title>Draft Genome Sequence of Streptomyces morookaense DSM 40503, an 8-azaguanine-producing strain.</title>
        <authorList>
            <person name="Qi J."/>
            <person name="Gao J.-M."/>
        </authorList>
    </citation>
    <scope>NUCLEOTIDE SEQUENCE [LARGE SCALE GENOMIC DNA]</scope>
    <source>
        <strain evidence="2 3">DSM 40503</strain>
    </source>
</reference>
<evidence type="ECO:0000313" key="3">
    <source>
        <dbReference type="Proteomes" id="UP000587462"/>
    </source>
</evidence>
<dbReference type="RefSeq" id="WP_171088274.1">
    <property type="nucleotide sequence ID" value="NZ_BNBU01000010.1"/>
</dbReference>
<feature type="region of interest" description="Disordered" evidence="1">
    <location>
        <begin position="30"/>
        <end position="107"/>
    </location>
</feature>
<dbReference type="Proteomes" id="UP000587462">
    <property type="component" value="Unassembled WGS sequence"/>
</dbReference>
<feature type="compositionally biased region" description="Polar residues" evidence="1">
    <location>
        <begin position="35"/>
        <end position="59"/>
    </location>
</feature>
<proteinExistence type="predicted"/>
<gene>
    <name evidence="2" type="ORF">HG542_33945</name>
</gene>
<feature type="compositionally biased region" description="Low complexity" evidence="1">
    <location>
        <begin position="90"/>
        <end position="100"/>
    </location>
</feature>
<organism evidence="2 3">
    <name type="scientific">Streptomyces morookaense</name>
    <name type="common">Streptoverticillium morookaense</name>
    <dbReference type="NCBI Taxonomy" id="1970"/>
    <lineage>
        <taxon>Bacteria</taxon>
        <taxon>Bacillati</taxon>
        <taxon>Actinomycetota</taxon>
        <taxon>Actinomycetes</taxon>
        <taxon>Kitasatosporales</taxon>
        <taxon>Streptomycetaceae</taxon>
        <taxon>Streptomyces</taxon>
    </lineage>
</organism>
<accession>A0A7Y7BBS8</accession>
<evidence type="ECO:0000313" key="2">
    <source>
        <dbReference type="EMBL" id="NVK82600.1"/>
    </source>
</evidence>
<name>A0A7Y7BBS8_STRMO</name>
<dbReference type="EMBL" id="JABBXF010000176">
    <property type="protein sequence ID" value="NVK82600.1"/>
    <property type="molecule type" value="Genomic_DNA"/>
</dbReference>
<protein>
    <submittedName>
        <fullName evidence="2">Uncharacterized protein</fullName>
    </submittedName>
</protein>
<dbReference type="AlphaFoldDB" id="A0A7Y7BBS8"/>
<comment type="caution">
    <text evidence="2">The sequence shown here is derived from an EMBL/GenBank/DDBJ whole genome shotgun (WGS) entry which is preliminary data.</text>
</comment>
<evidence type="ECO:0000256" key="1">
    <source>
        <dbReference type="SAM" id="MobiDB-lite"/>
    </source>
</evidence>
<sequence>MPHRYRTSAVSVLVLLLAVVFGPVLCGATGAPVPSTETRTGAQMTSATPAGSGNGSCRQQDVPIKGAEVAVAHGSADPLTAPGTARTPLPQARAPKATAPRAPPAPVTGCSELLPVLRI</sequence>